<name>A0A8H5GLX1_9AGAR</name>
<keyword evidence="1" id="KW-0732">Signal</keyword>
<gene>
    <name evidence="2" type="ORF">D9758_003937</name>
</gene>
<organism evidence="2 3">
    <name type="scientific">Tetrapyrgos nigripes</name>
    <dbReference type="NCBI Taxonomy" id="182062"/>
    <lineage>
        <taxon>Eukaryota</taxon>
        <taxon>Fungi</taxon>
        <taxon>Dikarya</taxon>
        <taxon>Basidiomycota</taxon>
        <taxon>Agaricomycotina</taxon>
        <taxon>Agaricomycetes</taxon>
        <taxon>Agaricomycetidae</taxon>
        <taxon>Agaricales</taxon>
        <taxon>Marasmiineae</taxon>
        <taxon>Marasmiaceae</taxon>
        <taxon>Tetrapyrgos</taxon>
    </lineage>
</organism>
<proteinExistence type="predicted"/>
<keyword evidence="3" id="KW-1185">Reference proteome</keyword>
<dbReference type="Proteomes" id="UP000559256">
    <property type="component" value="Unassembled WGS sequence"/>
</dbReference>
<dbReference type="OrthoDB" id="2910007at2759"/>
<accession>A0A8H5GLX1</accession>
<evidence type="ECO:0000256" key="1">
    <source>
        <dbReference type="SAM" id="SignalP"/>
    </source>
</evidence>
<evidence type="ECO:0000313" key="2">
    <source>
        <dbReference type="EMBL" id="KAF5367065.1"/>
    </source>
</evidence>
<comment type="caution">
    <text evidence="2">The sequence shown here is derived from an EMBL/GenBank/DDBJ whole genome shotgun (WGS) entry which is preliminary data.</text>
</comment>
<feature type="chain" id="PRO_5034349610" evidence="1">
    <location>
        <begin position="18"/>
        <end position="185"/>
    </location>
</feature>
<dbReference type="AlphaFoldDB" id="A0A8H5GLX1"/>
<evidence type="ECO:0000313" key="3">
    <source>
        <dbReference type="Proteomes" id="UP000559256"/>
    </source>
</evidence>
<protein>
    <submittedName>
        <fullName evidence="2">Uncharacterized protein</fullName>
    </submittedName>
</protein>
<feature type="signal peptide" evidence="1">
    <location>
        <begin position="1"/>
        <end position="17"/>
    </location>
</feature>
<reference evidence="2 3" key="1">
    <citation type="journal article" date="2020" name="ISME J.">
        <title>Uncovering the hidden diversity of litter-decomposition mechanisms in mushroom-forming fungi.</title>
        <authorList>
            <person name="Floudas D."/>
            <person name="Bentzer J."/>
            <person name="Ahren D."/>
            <person name="Johansson T."/>
            <person name="Persson P."/>
            <person name="Tunlid A."/>
        </authorList>
    </citation>
    <scope>NUCLEOTIDE SEQUENCE [LARGE SCALE GENOMIC DNA]</scope>
    <source>
        <strain evidence="2 3">CBS 291.85</strain>
    </source>
</reference>
<sequence>MLFRPVIALALVASAFADPLLKRQGSNTNAAIDKVVSTLSIKAHDSIPTINTLQANHTANDNTVGAQVTDLKNAFDTATTDLQGISPSTGSNTTDPTDNDLGVVFGGVLSVAASGLSGLTTATVPSLNDFFATLDTSISASVIAFNAAAPADSATFVNTLLRDARQFFQKEGMTKTLTALGFPTS</sequence>
<dbReference type="EMBL" id="JAACJM010000020">
    <property type="protein sequence ID" value="KAF5367065.1"/>
    <property type="molecule type" value="Genomic_DNA"/>
</dbReference>